<keyword evidence="11" id="KW-1185">Reference proteome</keyword>
<keyword evidence="3" id="KW-0862">Zinc</keyword>
<dbReference type="PROSITE" id="PS00031">
    <property type="entry name" value="NUCLEAR_REC_DBD_1"/>
    <property type="match status" value="1"/>
</dbReference>
<dbReference type="PANTHER" id="PTHR48092">
    <property type="entry name" value="KNIRPS-RELATED PROTEIN-RELATED"/>
    <property type="match status" value="1"/>
</dbReference>
<dbReference type="PRINTS" id="PR00047">
    <property type="entry name" value="STROIDFINGER"/>
</dbReference>
<dbReference type="InterPro" id="IPR001628">
    <property type="entry name" value="Znf_hrmn_rcpt"/>
</dbReference>
<keyword evidence="5" id="KW-0238">DNA-binding</keyword>
<dbReference type="SUPFAM" id="SSF48508">
    <property type="entry name" value="Nuclear receptor ligand-binding domain"/>
    <property type="match status" value="1"/>
</dbReference>
<dbReference type="InterPro" id="IPR050200">
    <property type="entry name" value="Nuclear_hormone_rcpt_NR3"/>
</dbReference>
<keyword evidence="7" id="KW-0675">Receptor</keyword>
<accession>A0ABQ9FG75</accession>
<dbReference type="Gene3D" id="1.10.565.10">
    <property type="entry name" value="Retinoid X Receptor"/>
    <property type="match status" value="1"/>
</dbReference>
<evidence type="ECO:0000256" key="5">
    <source>
        <dbReference type="ARBA" id="ARBA00023125"/>
    </source>
</evidence>
<evidence type="ECO:0000256" key="1">
    <source>
        <dbReference type="ARBA" id="ARBA00022723"/>
    </source>
</evidence>
<keyword evidence="2" id="KW-0863">Zinc-finger</keyword>
<protein>
    <recommendedName>
        <fullName evidence="9">Nuclear receptor domain-containing protein</fullName>
    </recommendedName>
</protein>
<dbReference type="SUPFAM" id="SSF57716">
    <property type="entry name" value="Glucocorticoid receptor-like (DNA-binding domain)"/>
    <property type="match status" value="1"/>
</dbReference>
<evidence type="ECO:0000256" key="8">
    <source>
        <dbReference type="ARBA" id="ARBA00023242"/>
    </source>
</evidence>
<evidence type="ECO:0000256" key="4">
    <source>
        <dbReference type="ARBA" id="ARBA00023015"/>
    </source>
</evidence>
<comment type="caution">
    <text evidence="10">The sequence shown here is derived from an EMBL/GenBank/DDBJ whole genome shotgun (WGS) entry which is preliminary data.</text>
</comment>
<reference evidence="10 11" key="1">
    <citation type="submission" date="2022-12" db="EMBL/GenBank/DDBJ databases">
        <title>Chromosome-level genome of Tegillarca granosa.</title>
        <authorList>
            <person name="Kim J."/>
        </authorList>
    </citation>
    <scope>NUCLEOTIDE SEQUENCE [LARGE SCALE GENOMIC DNA]</scope>
    <source>
        <strain evidence="10">Teg-2019</strain>
        <tissue evidence="10">Adductor muscle</tissue>
    </source>
</reference>
<evidence type="ECO:0000313" key="10">
    <source>
        <dbReference type="EMBL" id="KAJ8316314.1"/>
    </source>
</evidence>
<keyword evidence="4" id="KW-0805">Transcription regulation</keyword>
<evidence type="ECO:0000313" key="11">
    <source>
        <dbReference type="Proteomes" id="UP001217089"/>
    </source>
</evidence>
<evidence type="ECO:0000256" key="2">
    <source>
        <dbReference type="ARBA" id="ARBA00022771"/>
    </source>
</evidence>
<feature type="domain" description="Nuclear receptor" evidence="9">
    <location>
        <begin position="217"/>
        <end position="292"/>
    </location>
</feature>
<dbReference type="Proteomes" id="UP001217089">
    <property type="component" value="Unassembled WGS sequence"/>
</dbReference>
<dbReference type="PROSITE" id="PS51030">
    <property type="entry name" value="NUCLEAR_REC_DBD_2"/>
    <property type="match status" value="1"/>
</dbReference>
<gene>
    <name evidence="10" type="ORF">KUTeg_006328</name>
</gene>
<dbReference type="InterPro" id="IPR035500">
    <property type="entry name" value="NHR-like_dom_sf"/>
</dbReference>
<evidence type="ECO:0000259" key="9">
    <source>
        <dbReference type="PROSITE" id="PS51030"/>
    </source>
</evidence>
<keyword evidence="1" id="KW-0479">Metal-binding</keyword>
<keyword evidence="6" id="KW-0804">Transcription</keyword>
<sequence>MENSDSQEASFLNKVDANGKHFDASAMHTGENDADVEHLENARFIESPLQSENEIVSDNVIYDNSQENSVSTSSGYEQVPISIQNEQNGSSGIQNTVQNNYNVFSRSNSGTDGQEDSNEIQIQTAHLHGNTGILNETGIPSSPEVHIENESEMPSDFRMQVETVYTTISNLAMSQTATQAAVSPPMNTCIIQMENVADDGMMQQSSQYSDQNSMQNQMPCMICGDRGSGYHYSVYSCEGCKGFFKRSVQKNLLYQCKDQGKCVINKFTRNSCQHCRYRKCMEMGMKREDLNYKMGKASARVGAHGLTCRVTTGFSELCIEDQMALLKSSFMELNVLRLSFR</sequence>
<dbReference type="InterPro" id="IPR013088">
    <property type="entry name" value="Znf_NHR/GATA"/>
</dbReference>
<dbReference type="EMBL" id="JARBDR010000328">
    <property type="protein sequence ID" value="KAJ8316314.1"/>
    <property type="molecule type" value="Genomic_DNA"/>
</dbReference>
<dbReference type="Pfam" id="PF00105">
    <property type="entry name" value="zf-C4"/>
    <property type="match status" value="1"/>
</dbReference>
<dbReference type="Gene3D" id="3.30.50.10">
    <property type="entry name" value="Erythroid Transcription Factor GATA-1, subunit A"/>
    <property type="match status" value="1"/>
</dbReference>
<keyword evidence="8" id="KW-0539">Nucleus</keyword>
<name>A0ABQ9FG75_TEGGR</name>
<proteinExistence type="predicted"/>
<dbReference type="CDD" id="cd06916">
    <property type="entry name" value="NR_DBD_like"/>
    <property type="match status" value="1"/>
</dbReference>
<evidence type="ECO:0000256" key="3">
    <source>
        <dbReference type="ARBA" id="ARBA00022833"/>
    </source>
</evidence>
<evidence type="ECO:0000256" key="7">
    <source>
        <dbReference type="ARBA" id="ARBA00023170"/>
    </source>
</evidence>
<evidence type="ECO:0000256" key="6">
    <source>
        <dbReference type="ARBA" id="ARBA00023163"/>
    </source>
</evidence>
<organism evidence="10 11">
    <name type="scientific">Tegillarca granosa</name>
    <name type="common">Malaysian cockle</name>
    <name type="synonym">Anadara granosa</name>
    <dbReference type="NCBI Taxonomy" id="220873"/>
    <lineage>
        <taxon>Eukaryota</taxon>
        <taxon>Metazoa</taxon>
        <taxon>Spiralia</taxon>
        <taxon>Lophotrochozoa</taxon>
        <taxon>Mollusca</taxon>
        <taxon>Bivalvia</taxon>
        <taxon>Autobranchia</taxon>
        <taxon>Pteriomorphia</taxon>
        <taxon>Arcoida</taxon>
        <taxon>Arcoidea</taxon>
        <taxon>Arcidae</taxon>
        <taxon>Tegillarca</taxon>
    </lineage>
</organism>
<dbReference type="SMART" id="SM00399">
    <property type="entry name" value="ZnF_C4"/>
    <property type="match status" value="1"/>
</dbReference>